<dbReference type="InterPro" id="IPR001139">
    <property type="entry name" value="Glyco_hydro_30"/>
</dbReference>
<dbReference type="GO" id="GO:0006680">
    <property type="term" value="P:glucosylceramide catabolic process"/>
    <property type="evidence" value="ECO:0007669"/>
    <property type="project" value="TreeGrafter"/>
</dbReference>
<dbReference type="Pfam" id="PF02055">
    <property type="entry name" value="Glyco_hydro_30"/>
    <property type="match status" value="1"/>
</dbReference>
<dbReference type="PANTHER" id="PTHR11069:SF23">
    <property type="entry name" value="LYSOSOMAL ACID GLUCOSYLCERAMIDASE"/>
    <property type="match status" value="1"/>
</dbReference>
<evidence type="ECO:0000259" key="5">
    <source>
        <dbReference type="Pfam" id="PF02055"/>
    </source>
</evidence>
<comment type="caution">
    <text evidence="6">The sequence shown here is derived from an EMBL/GenBank/DDBJ whole genome shotgun (WGS) entry which is preliminary data.</text>
</comment>
<dbReference type="InterPro" id="IPR017853">
    <property type="entry name" value="GH"/>
</dbReference>
<organism evidence="6 7">
    <name type="scientific">Mycena venus</name>
    <dbReference type="NCBI Taxonomy" id="2733690"/>
    <lineage>
        <taxon>Eukaryota</taxon>
        <taxon>Fungi</taxon>
        <taxon>Dikarya</taxon>
        <taxon>Basidiomycota</taxon>
        <taxon>Agaricomycotina</taxon>
        <taxon>Agaricomycetes</taxon>
        <taxon>Agaricomycetidae</taxon>
        <taxon>Agaricales</taxon>
        <taxon>Marasmiineae</taxon>
        <taxon>Mycenaceae</taxon>
        <taxon>Mycena</taxon>
    </lineage>
</organism>
<keyword evidence="2" id="KW-0732">Signal</keyword>
<proteinExistence type="inferred from homology"/>
<dbReference type="AlphaFoldDB" id="A0A8H6Y602"/>
<feature type="domain" description="Glycosyl hydrolase family 30 TIM-barrel" evidence="5">
    <location>
        <begin position="54"/>
        <end position="199"/>
    </location>
</feature>
<keyword evidence="3 4" id="KW-0378">Hydrolase</keyword>
<dbReference type="OrthoDB" id="2160638at2759"/>
<evidence type="ECO:0000256" key="4">
    <source>
        <dbReference type="RuleBase" id="RU361188"/>
    </source>
</evidence>
<sequence>MHAICICILSGLQWPNKYPTYRLFAPVDLVQPLIFKDSSSAADITVEDKAYQTVKGFGASLTDSGAQSLSQLKQKNPTAYSELLKKLFDPSFNASSAGITYLRVPLGASDFSHTSYSYDDAPGDTALKNFNIDIAPPYVFEVLNDIQDINNILKVHVVPWSPPGWMKDSNKVNGGNFKSDMATVYAQYLLKALQGFESKGNEPRNTNPSLPSCKMTYEQEGAIGVALKPLMKNNGFSAVKLIGFEHNWSLYQYPISLMKSHSDVFDGVAFHCYGGKVAFQDDFFKTFPNKDLYFTECTGMDGTDWWDDVLWQTEHLFQATIQHHSQTALMWQLISGEELPGSNSCYKGKKGNACRAVVTVNSDGTYKLNQEYYAIAHAARAVLPRDTGGSFGQLINSTVAPGPNTVNVTVNAYKTTRVNAQDPTMYSLHVLNYNMHKGPYTVKFQDKQLSYSFPVGVSTLHFTEV</sequence>
<dbReference type="InterPro" id="IPR013780">
    <property type="entry name" value="Glyco_hydro_b"/>
</dbReference>
<evidence type="ECO:0000256" key="3">
    <source>
        <dbReference type="ARBA" id="ARBA00022801"/>
    </source>
</evidence>
<keyword evidence="4" id="KW-0326">Glycosidase</keyword>
<evidence type="ECO:0000256" key="1">
    <source>
        <dbReference type="ARBA" id="ARBA00005382"/>
    </source>
</evidence>
<evidence type="ECO:0000313" key="7">
    <source>
        <dbReference type="Proteomes" id="UP000620124"/>
    </source>
</evidence>
<protein>
    <submittedName>
        <fullName evidence="6">Glycoside hydrolase</fullName>
    </submittedName>
</protein>
<accession>A0A8H6Y602</accession>
<reference evidence="6" key="1">
    <citation type="submission" date="2020-05" db="EMBL/GenBank/DDBJ databases">
        <title>Mycena genomes resolve the evolution of fungal bioluminescence.</title>
        <authorList>
            <person name="Tsai I.J."/>
        </authorList>
    </citation>
    <scope>NUCLEOTIDE SEQUENCE</scope>
    <source>
        <strain evidence="6">CCC161011</strain>
    </source>
</reference>
<dbReference type="Gene3D" id="3.20.20.80">
    <property type="entry name" value="Glycosidases"/>
    <property type="match status" value="1"/>
</dbReference>
<dbReference type="GO" id="GO:0016020">
    <property type="term" value="C:membrane"/>
    <property type="evidence" value="ECO:0007669"/>
    <property type="project" value="GOC"/>
</dbReference>
<comment type="similarity">
    <text evidence="1 4">Belongs to the glycosyl hydrolase 30 family.</text>
</comment>
<dbReference type="SUPFAM" id="SSF51445">
    <property type="entry name" value="(Trans)glycosidases"/>
    <property type="match status" value="1"/>
</dbReference>
<evidence type="ECO:0000256" key="2">
    <source>
        <dbReference type="ARBA" id="ARBA00022729"/>
    </source>
</evidence>
<evidence type="ECO:0000313" key="6">
    <source>
        <dbReference type="EMBL" id="KAF7353903.1"/>
    </source>
</evidence>
<dbReference type="Gene3D" id="2.60.40.1180">
    <property type="entry name" value="Golgi alpha-mannosidase II"/>
    <property type="match status" value="1"/>
</dbReference>
<name>A0A8H6Y602_9AGAR</name>
<keyword evidence="7" id="KW-1185">Reference proteome</keyword>
<dbReference type="PANTHER" id="PTHR11069">
    <property type="entry name" value="GLUCOSYLCERAMIDASE"/>
    <property type="match status" value="1"/>
</dbReference>
<dbReference type="Proteomes" id="UP000620124">
    <property type="component" value="Unassembled WGS sequence"/>
</dbReference>
<dbReference type="InterPro" id="IPR033453">
    <property type="entry name" value="Glyco_hydro_30_TIM-barrel"/>
</dbReference>
<dbReference type="GO" id="GO:0004348">
    <property type="term" value="F:glucosylceramidase activity"/>
    <property type="evidence" value="ECO:0007669"/>
    <property type="project" value="InterPro"/>
</dbReference>
<dbReference type="EMBL" id="JACAZI010000008">
    <property type="protein sequence ID" value="KAF7353903.1"/>
    <property type="molecule type" value="Genomic_DNA"/>
</dbReference>
<gene>
    <name evidence="6" type="ORF">MVEN_01076300</name>
</gene>